<evidence type="ECO:0000256" key="2">
    <source>
        <dbReference type="PROSITE-ProRule" id="PRU00708"/>
    </source>
</evidence>
<dbReference type="InterPro" id="IPR046848">
    <property type="entry name" value="E_motif"/>
</dbReference>
<keyword evidence="1" id="KW-0677">Repeat</keyword>
<dbReference type="Pfam" id="PF01535">
    <property type="entry name" value="PPR"/>
    <property type="match status" value="8"/>
</dbReference>
<sequence>MLKQKPPIKPFLVLPSSKNPLWLIVSELNSLVLSATCKQDVQRLHACLIVNGLQSHCTLSTKLLQRYSQFGDLLSAHLVFNTIHHLEQQPFIWNVMLRAYMFNNQPEKVLHLYGRMLVSFVRPDGFTFTNLLKACAALVDPAAGSHVHGHALVNGYGRDAFVVTALIDMYAKCGKLIDACKLFEERTERDVTMWNSMISGLMLNGRAMESLEVFSRMRKLGNLADSVTATAILSASARIGCPNLAKESHAFVLRCGFSSDIMVANSLMDMYCKCLCVDLACKVFRVMNMRDCASWNVMISGIFKSDGARALGLFHDMILAGFKPTACTILTVLPVCASLGAHKQGKEIHGYIVRSMPFLDVRLETVLVDMYAKCNHIGSSEKIFKYCAIKDLVLWNAMLTGYVMNSCWHNVPRLFGQLQLMAMRPDSVTLHCLLISLEALQLMKCVGSVQCFIIRHGFAKDSLMMYSLVFVLVKQLRIKHAQDWLRIHCEQDPVPWNVLLSGLEKAGHSEETLMYFNQMLGSNIKFNSVTMLCLLNACAHLASPSKGKSIHGLIVRTGFHADAFVCTSLIKMYAKCGSLPAARFVFSELAEKDIVSWSVAISAYGVHGFGPTSLQLFKEMNTQNMCVDHVGFVEILSACAHSGLVEEGWQCFESMIRDHSLVPKLEHYGCMVDLLGRAGLLSKAEELISKMPVAPDPGIWGALFGACAVQGNVEMGERVFQQLMRLEPHKAQNYVMMSNIYAGAGRWEKVTEMRDLMERNGLVKIAGCCWIDGSKSR</sequence>
<protein>
    <recommendedName>
        <fullName evidence="4">Pentacotripeptide-repeat region of PRORP domain-containing protein</fullName>
    </recommendedName>
</protein>
<dbReference type="EMBL" id="LR721775">
    <property type="protein sequence ID" value="VVV56981.1"/>
    <property type="molecule type" value="Genomic_DNA"/>
</dbReference>
<dbReference type="FunFam" id="1.25.40.10:FF:000344">
    <property type="entry name" value="Pentatricopeptide repeat-containing protein"/>
    <property type="match status" value="1"/>
</dbReference>
<organism evidence="3">
    <name type="scientific">Nymphaea colorata</name>
    <name type="common">pocket water lily</name>
    <dbReference type="NCBI Taxonomy" id="210225"/>
    <lineage>
        <taxon>Eukaryota</taxon>
        <taxon>Viridiplantae</taxon>
        <taxon>Streptophyta</taxon>
        <taxon>Embryophyta</taxon>
        <taxon>Tracheophyta</taxon>
        <taxon>Spermatophyta</taxon>
        <taxon>Magnoliopsida</taxon>
        <taxon>Nymphaeales</taxon>
        <taxon>Nymphaeaceae</taxon>
        <taxon>Nymphaea</taxon>
    </lineage>
</organism>
<dbReference type="InterPro" id="IPR002885">
    <property type="entry name" value="PPR_rpt"/>
</dbReference>
<dbReference type="Pfam" id="PF20431">
    <property type="entry name" value="E_motif"/>
    <property type="match status" value="1"/>
</dbReference>
<evidence type="ECO:0008006" key="4">
    <source>
        <dbReference type="Google" id="ProtNLM"/>
    </source>
</evidence>
<evidence type="ECO:0000313" key="3">
    <source>
        <dbReference type="EMBL" id="VVV56981.1"/>
    </source>
</evidence>
<dbReference type="GO" id="GO:0003723">
    <property type="term" value="F:RNA binding"/>
    <property type="evidence" value="ECO:0007669"/>
    <property type="project" value="InterPro"/>
</dbReference>
<dbReference type="Gene3D" id="1.25.40.10">
    <property type="entry name" value="Tetratricopeptide repeat domain"/>
    <property type="match status" value="6"/>
</dbReference>
<dbReference type="PROSITE" id="PS51375">
    <property type="entry name" value="PPR"/>
    <property type="match status" value="4"/>
</dbReference>
<dbReference type="PANTHER" id="PTHR47926:SF347">
    <property type="entry name" value="PENTATRICOPEPTIDE REPEAT-CONTAINING PROTEIN"/>
    <property type="match status" value="1"/>
</dbReference>
<dbReference type="FunFam" id="1.25.40.10:FF:000090">
    <property type="entry name" value="Pentatricopeptide repeat-containing protein, chloroplastic"/>
    <property type="match status" value="1"/>
</dbReference>
<dbReference type="PANTHER" id="PTHR47926">
    <property type="entry name" value="PENTATRICOPEPTIDE REPEAT-CONTAINING PROTEIN"/>
    <property type="match status" value="1"/>
</dbReference>
<reference evidence="3" key="1">
    <citation type="submission" date="2019-09" db="EMBL/GenBank/DDBJ databases">
        <authorList>
            <person name="Zhang L."/>
        </authorList>
    </citation>
    <scope>NUCLEOTIDE SEQUENCE</scope>
</reference>
<proteinExistence type="predicted"/>
<feature type="repeat" description="PPR" evidence="2">
    <location>
        <begin position="190"/>
        <end position="224"/>
    </location>
</feature>
<evidence type="ECO:0000256" key="1">
    <source>
        <dbReference type="ARBA" id="ARBA00022737"/>
    </source>
</evidence>
<dbReference type="NCBIfam" id="TIGR00756">
    <property type="entry name" value="PPR"/>
    <property type="match status" value="2"/>
</dbReference>
<dbReference type="InterPro" id="IPR011990">
    <property type="entry name" value="TPR-like_helical_dom_sf"/>
</dbReference>
<gene>
    <name evidence="3" type="ORF">NYM_LOCUS4574</name>
</gene>
<feature type="repeat" description="PPR" evidence="2">
    <location>
        <begin position="492"/>
        <end position="526"/>
    </location>
</feature>
<dbReference type="AlphaFoldDB" id="A0A5K0WUY1"/>
<dbReference type="InterPro" id="IPR046960">
    <property type="entry name" value="PPR_At4g14850-like_plant"/>
</dbReference>
<accession>A0A5K0WUY1</accession>
<name>A0A5K0WUY1_9MAGN</name>
<feature type="repeat" description="PPR" evidence="2">
    <location>
        <begin position="89"/>
        <end position="123"/>
    </location>
</feature>
<dbReference type="Pfam" id="PF13041">
    <property type="entry name" value="PPR_2"/>
    <property type="match status" value="2"/>
</dbReference>
<feature type="repeat" description="PPR" evidence="2">
    <location>
        <begin position="562"/>
        <end position="596"/>
    </location>
</feature>
<dbReference type="Gramene" id="NC10G0144890.1">
    <property type="protein sequence ID" value="NC10G0144890.1:cds"/>
    <property type="gene ID" value="NC10G0144890"/>
</dbReference>
<dbReference type="GO" id="GO:0009451">
    <property type="term" value="P:RNA modification"/>
    <property type="evidence" value="ECO:0007669"/>
    <property type="project" value="InterPro"/>
</dbReference>